<proteinExistence type="predicted"/>
<evidence type="ECO:0000256" key="5">
    <source>
        <dbReference type="ARBA" id="ARBA00023002"/>
    </source>
</evidence>
<dbReference type="SUPFAM" id="SSF51197">
    <property type="entry name" value="Clavaminate synthase-like"/>
    <property type="match status" value="1"/>
</dbReference>
<organism evidence="8 9">
    <name type="scientific">SAR86 cluster bacterium</name>
    <dbReference type="NCBI Taxonomy" id="2030880"/>
    <lineage>
        <taxon>Bacteria</taxon>
        <taxon>Pseudomonadati</taxon>
        <taxon>Pseudomonadota</taxon>
        <taxon>Gammaproteobacteria</taxon>
        <taxon>SAR86 cluster</taxon>
    </lineage>
</organism>
<sequence length="205" mass="23142">MEPKKISANVTMYSADPVVYVVSNFLSDEECKAFVDLGKGNMERATVITDDQHEVHQSRTNDYYWIEHSANDIVHEASKRFSVLVQMPINNAEQFQLVYYGPGNQYKPHFDAFDKTTKEGQKNWFPGGQRMITALAYLNDVEEGGETDFPKVDVSVKPNKGDVVVFHNCIDGTTDINPKSLHAGSPVVSGEKWAVNLWFRESAIY</sequence>
<keyword evidence="5" id="KW-0560">Oxidoreductase</keyword>
<accession>A0A520N0G4</accession>
<dbReference type="InterPro" id="IPR006620">
    <property type="entry name" value="Pro_4_hyd_alph"/>
</dbReference>
<dbReference type="GO" id="GO:0005506">
    <property type="term" value="F:iron ion binding"/>
    <property type="evidence" value="ECO:0007669"/>
    <property type="project" value="InterPro"/>
</dbReference>
<reference evidence="8 9" key="1">
    <citation type="submission" date="2019-02" db="EMBL/GenBank/DDBJ databases">
        <title>Prokaryotic population dynamics and viral predation in marine succession experiment using metagenomics: the confinement effect.</title>
        <authorList>
            <person name="Haro-Moreno J.M."/>
            <person name="Rodriguez-Valera F."/>
            <person name="Lopez-Perez M."/>
        </authorList>
    </citation>
    <scope>NUCLEOTIDE SEQUENCE [LARGE SCALE GENOMIC DNA]</scope>
    <source>
        <strain evidence="8">MED-G162</strain>
    </source>
</reference>
<name>A0A520N0G4_9GAMM</name>
<dbReference type="GO" id="GO:0004656">
    <property type="term" value="F:procollagen-proline 4-dioxygenase activity"/>
    <property type="evidence" value="ECO:0007669"/>
    <property type="project" value="TreeGrafter"/>
</dbReference>
<dbReference type="SMART" id="SM00702">
    <property type="entry name" value="P4Hc"/>
    <property type="match status" value="1"/>
</dbReference>
<dbReference type="PROSITE" id="PS51471">
    <property type="entry name" value="FE2OG_OXY"/>
    <property type="match status" value="1"/>
</dbReference>
<comment type="cofactor">
    <cofactor evidence="1">
        <name>L-ascorbate</name>
        <dbReference type="ChEBI" id="CHEBI:38290"/>
    </cofactor>
</comment>
<evidence type="ECO:0000313" key="9">
    <source>
        <dbReference type="Proteomes" id="UP000319384"/>
    </source>
</evidence>
<dbReference type="PANTHER" id="PTHR10869:SF246">
    <property type="entry name" value="TRANSMEMBRANE PROLYL 4-HYDROXYLASE"/>
    <property type="match status" value="1"/>
</dbReference>
<evidence type="ECO:0000313" key="8">
    <source>
        <dbReference type="EMBL" id="RZO26982.1"/>
    </source>
</evidence>
<dbReference type="Gene3D" id="2.60.120.620">
    <property type="entry name" value="q2cbj1_9rhob like domain"/>
    <property type="match status" value="1"/>
</dbReference>
<keyword evidence="6" id="KW-0408">Iron</keyword>
<dbReference type="Proteomes" id="UP000319384">
    <property type="component" value="Unassembled WGS sequence"/>
</dbReference>
<dbReference type="GO" id="GO:0031418">
    <property type="term" value="F:L-ascorbic acid binding"/>
    <property type="evidence" value="ECO:0007669"/>
    <property type="project" value="UniProtKB-KW"/>
</dbReference>
<evidence type="ECO:0000256" key="6">
    <source>
        <dbReference type="ARBA" id="ARBA00023004"/>
    </source>
</evidence>
<dbReference type="EMBL" id="SHBH01000006">
    <property type="protein sequence ID" value="RZO26982.1"/>
    <property type="molecule type" value="Genomic_DNA"/>
</dbReference>
<dbReference type="AlphaFoldDB" id="A0A520N0G4"/>
<evidence type="ECO:0000256" key="4">
    <source>
        <dbReference type="ARBA" id="ARBA00022964"/>
    </source>
</evidence>
<gene>
    <name evidence="8" type="ORF">EVA95_01270</name>
</gene>
<dbReference type="Pfam" id="PF13640">
    <property type="entry name" value="2OG-FeII_Oxy_3"/>
    <property type="match status" value="1"/>
</dbReference>
<dbReference type="InterPro" id="IPR045054">
    <property type="entry name" value="P4HA-like"/>
</dbReference>
<keyword evidence="2" id="KW-0479">Metal-binding</keyword>
<dbReference type="InterPro" id="IPR005123">
    <property type="entry name" value="Oxoglu/Fe-dep_dioxygenase_dom"/>
</dbReference>
<keyword evidence="3" id="KW-0847">Vitamin C</keyword>
<evidence type="ECO:0000256" key="1">
    <source>
        <dbReference type="ARBA" id="ARBA00001961"/>
    </source>
</evidence>
<comment type="caution">
    <text evidence="8">The sequence shown here is derived from an EMBL/GenBank/DDBJ whole genome shotgun (WGS) entry which is preliminary data.</text>
</comment>
<feature type="domain" description="Fe2OG dioxygenase" evidence="7">
    <location>
        <begin position="91"/>
        <end position="201"/>
    </location>
</feature>
<evidence type="ECO:0000256" key="2">
    <source>
        <dbReference type="ARBA" id="ARBA00022723"/>
    </source>
</evidence>
<dbReference type="PANTHER" id="PTHR10869">
    <property type="entry name" value="PROLYL 4-HYDROXYLASE ALPHA SUBUNIT"/>
    <property type="match status" value="1"/>
</dbReference>
<protein>
    <submittedName>
        <fullName evidence="8">2OG-Fe(II) oxygenase</fullName>
    </submittedName>
</protein>
<dbReference type="InterPro" id="IPR044862">
    <property type="entry name" value="Pro_4_hyd_alph_FE2OG_OXY"/>
</dbReference>
<evidence type="ECO:0000256" key="3">
    <source>
        <dbReference type="ARBA" id="ARBA00022896"/>
    </source>
</evidence>
<keyword evidence="4" id="KW-0223">Dioxygenase</keyword>
<evidence type="ECO:0000259" key="7">
    <source>
        <dbReference type="PROSITE" id="PS51471"/>
    </source>
</evidence>